<evidence type="ECO:0000313" key="9">
    <source>
        <dbReference type="EMBL" id="CAA9575781.1"/>
    </source>
</evidence>
<keyword evidence="6 8" id="KW-1133">Transmembrane helix</keyword>
<organism evidence="9">
    <name type="scientific">uncultured Thermomicrobiales bacterium</name>
    <dbReference type="NCBI Taxonomy" id="1645740"/>
    <lineage>
        <taxon>Bacteria</taxon>
        <taxon>Pseudomonadati</taxon>
        <taxon>Thermomicrobiota</taxon>
        <taxon>Thermomicrobia</taxon>
        <taxon>Thermomicrobiales</taxon>
        <taxon>environmental samples</taxon>
    </lineage>
</organism>
<feature type="transmembrane region" description="Helical" evidence="8">
    <location>
        <begin position="73"/>
        <end position="91"/>
    </location>
</feature>
<evidence type="ECO:0000256" key="4">
    <source>
        <dbReference type="ARBA" id="ARBA00022475"/>
    </source>
</evidence>
<evidence type="ECO:0000256" key="3">
    <source>
        <dbReference type="ARBA" id="ARBA00022448"/>
    </source>
</evidence>
<feature type="transmembrane region" description="Helical" evidence="8">
    <location>
        <begin position="134"/>
        <end position="150"/>
    </location>
</feature>
<reference evidence="9" key="1">
    <citation type="submission" date="2020-02" db="EMBL/GenBank/DDBJ databases">
        <authorList>
            <person name="Meier V. D."/>
        </authorList>
    </citation>
    <scope>NUCLEOTIDE SEQUENCE</scope>
    <source>
        <strain evidence="9">AVDCRST_MAG18</strain>
    </source>
</reference>
<evidence type="ECO:0000256" key="1">
    <source>
        <dbReference type="ARBA" id="ARBA00004651"/>
    </source>
</evidence>
<comment type="similarity">
    <text evidence="2 8">Belongs to the 4-toluene sulfonate uptake permease (TSUP) (TC 2.A.102) family.</text>
</comment>
<feature type="transmembrane region" description="Helical" evidence="8">
    <location>
        <begin position="186"/>
        <end position="204"/>
    </location>
</feature>
<accession>A0A6J4VDI9</accession>
<dbReference type="EMBL" id="CADCWN010000195">
    <property type="protein sequence ID" value="CAA9575781.1"/>
    <property type="molecule type" value="Genomic_DNA"/>
</dbReference>
<proteinExistence type="inferred from homology"/>
<dbReference type="PANTHER" id="PTHR30269:SF0">
    <property type="entry name" value="MEMBRANE TRANSPORTER PROTEIN YFCA-RELATED"/>
    <property type="match status" value="1"/>
</dbReference>
<comment type="subcellular location">
    <subcellularLocation>
        <location evidence="1 8">Cell membrane</location>
        <topology evidence="1 8">Multi-pass membrane protein</topology>
    </subcellularLocation>
</comment>
<evidence type="ECO:0000256" key="8">
    <source>
        <dbReference type="RuleBase" id="RU363041"/>
    </source>
</evidence>
<dbReference type="InterPro" id="IPR052017">
    <property type="entry name" value="TSUP"/>
</dbReference>
<evidence type="ECO:0000256" key="5">
    <source>
        <dbReference type="ARBA" id="ARBA00022692"/>
    </source>
</evidence>
<sequence length="257" mass="26637">MTLLTAIGLFAAAFGAGALNSVAGGGQFLTFPMLIFAGVPVVSANATSSVAVWPGTVAATVGYRRELREQRGLLLPLSAASVVGGILGAVVLLRTPQATFARLIPWLLLLATLLLVFGGPLVARLRARLGHSGGPTRGGIVGISIVQVLLGIYGGYFGGGMGFVMLAAMAFIGLDNMHIMNGLKTALASCINGVAVATFVLAGAVAWPEAIVMLIGAILGGYGGAFYARRLDPQLIRRFTIFVACAMTLYFFVRQYS</sequence>
<keyword evidence="7 8" id="KW-0472">Membrane</keyword>
<dbReference type="InterPro" id="IPR002781">
    <property type="entry name" value="TM_pro_TauE-like"/>
</dbReference>
<dbReference type="PANTHER" id="PTHR30269">
    <property type="entry name" value="TRANSMEMBRANE PROTEIN YFCA"/>
    <property type="match status" value="1"/>
</dbReference>
<feature type="transmembrane region" description="Helical" evidence="8">
    <location>
        <begin position="235"/>
        <end position="253"/>
    </location>
</feature>
<feature type="transmembrane region" description="Helical" evidence="8">
    <location>
        <begin position="210"/>
        <end position="228"/>
    </location>
</feature>
<dbReference type="Pfam" id="PF01925">
    <property type="entry name" value="TauE"/>
    <property type="match status" value="1"/>
</dbReference>
<feature type="transmembrane region" description="Helical" evidence="8">
    <location>
        <begin position="103"/>
        <end position="122"/>
    </location>
</feature>
<evidence type="ECO:0000256" key="7">
    <source>
        <dbReference type="ARBA" id="ARBA00023136"/>
    </source>
</evidence>
<evidence type="ECO:0000256" key="2">
    <source>
        <dbReference type="ARBA" id="ARBA00009142"/>
    </source>
</evidence>
<protein>
    <recommendedName>
        <fullName evidence="8">Probable membrane transporter protein</fullName>
    </recommendedName>
</protein>
<gene>
    <name evidence="9" type="ORF">AVDCRST_MAG18-2532</name>
</gene>
<feature type="transmembrane region" description="Helical" evidence="8">
    <location>
        <begin position="34"/>
        <end position="61"/>
    </location>
</feature>
<evidence type="ECO:0000256" key="6">
    <source>
        <dbReference type="ARBA" id="ARBA00022989"/>
    </source>
</evidence>
<dbReference type="AlphaFoldDB" id="A0A6J4VDI9"/>
<keyword evidence="5 8" id="KW-0812">Transmembrane</keyword>
<feature type="transmembrane region" description="Helical" evidence="8">
    <location>
        <begin position="156"/>
        <end position="174"/>
    </location>
</feature>
<keyword evidence="4 8" id="KW-1003">Cell membrane</keyword>
<dbReference type="GO" id="GO:0005886">
    <property type="term" value="C:plasma membrane"/>
    <property type="evidence" value="ECO:0007669"/>
    <property type="project" value="UniProtKB-SubCell"/>
</dbReference>
<keyword evidence="3" id="KW-0813">Transport</keyword>
<name>A0A6J4VDI9_9BACT</name>